<comment type="caution">
    <text evidence="1">The sequence shown here is derived from an EMBL/GenBank/DDBJ whole genome shotgun (WGS) entry which is preliminary data.</text>
</comment>
<protein>
    <submittedName>
        <fullName evidence="1">Uncharacterized protein</fullName>
    </submittedName>
</protein>
<evidence type="ECO:0000313" key="1">
    <source>
        <dbReference type="EMBL" id="OQM39270.1"/>
    </source>
</evidence>
<dbReference type="RefSeq" id="WP_023339248.1">
    <property type="nucleotide sequence ID" value="NZ_CP077405.1"/>
</dbReference>
<evidence type="ECO:0000313" key="2">
    <source>
        <dbReference type="Proteomes" id="UP000192573"/>
    </source>
</evidence>
<accession>A0A1V8NS80</accession>
<sequence>MSKYRVKERSFINGKLCEPGDIVEFSGEAGKNLIPHNDGDVVVKEDALPTNEELQELDQLRTIYEEMFGEAPHKNTSAKTLKEKIDARRKELGV</sequence>
<dbReference type="Proteomes" id="UP000192573">
    <property type="component" value="Unassembled WGS sequence"/>
</dbReference>
<organism evidence="1 2">
    <name type="scientific">Citrobacter braakii</name>
    <dbReference type="NCBI Taxonomy" id="57706"/>
    <lineage>
        <taxon>Bacteria</taxon>
        <taxon>Pseudomonadati</taxon>
        <taxon>Pseudomonadota</taxon>
        <taxon>Gammaproteobacteria</taxon>
        <taxon>Enterobacterales</taxon>
        <taxon>Enterobacteriaceae</taxon>
        <taxon>Citrobacter</taxon>
        <taxon>Citrobacter freundii complex</taxon>
    </lineage>
</organism>
<gene>
    <name evidence="1" type="ORF">BZK42_25650</name>
</gene>
<proteinExistence type="predicted"/>
<reference evidence="1 2" key="1">
    <citation type="submission" date="2017-03" db="EMBL/GenBank/DDBJ databases">
        <authorList>
            <person name="Afonso C.L."/>
            <person name="Miller P.J."/>
            <person name="Scott M.A."/>
            <person name="Spackman E."/>
            <person name="Goraichik I."/>
            <person name="Dimitrov K.M."/>
            <person name="Suarez D.L."/>
            <person name="Swayne D.E."/>
        </authorList>
    </citation>
    <scope>NUCLEOTIDE SEQUENCE [LARGE SCALE GENOMIC DNA]</scope>
    <source>
        <strain evidence="1 2">ATCC 51113</strain>
    </source>
</reference>
<name>A0A1V8NS80_CITBR</name>
<dbReference type="EMBL" id="NAEW01000027">
    <property type="protein sequence ID" value="OQM39270.1"/>
    <property type="molecule type" value="Genomic_DNA"/>
</dbReference>
<dbReference type="AlphaFoldDB" id="A0A1V8NS80"/>